<protein>
    <submittedName>
        <fullName evidence="1">Uncharacterized protein</fullName>
    </submittedName>
</protein>
<organism evidence="1">
    <name type="scientific">marine sediment metagenome</name>
    <dbReference type="NCBI Taxonomy" id="412755"/>
    <lineage>
        <taxon>unclassified sequences</taxon>
        <taxon>metagenomes</taxon>
        <taxon>ecological metagenomes</taxon>
    </lineage>
</organism>
<sequence>NGANAMMKYGGSIAAPTVNKVRTDGITVPPDPPTFHTPNIDGDLTISGTYYFKYTFVDENGYESNGGTASAAMTAGDATHNGITVNIAICSDDPKIKKRRIYRTTAGGSIYYKDGEVDNTVPTYDSIISDEEISLKSVLHTDHNAPPGAPSLVVKRLSRVNIAVDDDLYVSKNYDKTTGVRSVKGRRVWGNSYTIRSNLVNSWCCNTTTIFHHGICTISDITVIGKIAEIGISVNS</sequence>
<dbReference type="EMBL" id="BARW01009567">
    <property type="protein sequence ID" value="GAI82085.1"/>
    <property type="molecule type" value="Genomic_DNA"/>
</dbReference>
<comment type="caution">
    <text evidence="1">The sequence shown here is derived from an EMBL/GenBank/DDBJ whole genome shotgun (WGS) entry which is preliminary data.</text>
</comment>
<gene>
    <name evidence="1" type="ORF">S12H4_19195</name>
</gene>
<evidence type="ECO:0000313" key="1">
    <source>
        <dbReference type="EMBL" id="GAI82085.1"/>
    </source>
</evidence>
<name>X1T3A5_9ZZZZ</name>
<feature type="non-terminal residue" evidence="1">
    <location>
        <position position="1"/>
    </location>
</feature>
<proteinExistence type="predicted"/>
<dbReference type="AlphaFoldDB" id="X1T3A5"/>
<reference evidence="1" key="1">
    <citation type="journal article" date="2014" name="Front. Microbiol.">
        <title>High frequency of phylogenetically diverse reductive dehalogenase-homologous genes in deep subseafloor sedimentary metagenomes.</title>
        <authorList>
            <person name="Kawai M."/>
            <person name="Futagami T."/>
            <person name="Toyoda A."/>
            <person name="Takaki Y."/>
            <person name="Nishi S."/>
            <person name="Hori S."/>
            <person name="Arai W."/>
            <person name="Tsubouchi T."/>
            <person name="Morono Y."/>
            <person name="Uchiyama I."/>
            <person name="Ito T."/>
            <person name="Fujiyama A."/>
            <person name="Inagaki F."/>
            <person name="Takami H."/>
        </authorList>
    </citation>
    <scope>NUCLEOTIDE SEQUENCE</scope>
    <source>
        <strain evidence="1">Expedition CK06-06</strain>
    </source>
</reference>
<accession>X1T3A5</accession>